<organism evidence="1 2">
    <name type="scientific">Nannocystis pusilla</name>
    <dbReference type="NCBI Taxonomy" id="889268"/>
    <lineage>
        <taxon>Bacteria</taxon>
        <taxon>Pseudomonadati</taxon>
        <taxon>Myxococcota</taxon>
        <taxon>Polyangia</taxon>
        <taxon>Nannocystales</taxon>
        <taxon>Nannocystaceae</taxon>
        <taxon>Nannocystis</taxon>
    </lineage>
</organism>
<dbReference type="Proteomes" id="UP001150924">
    <property type="component" value="Unassembled WGS sequence"/>
</dbReference>
<protein>
    <submittedName>
        <fullName evidence="1">Uncharacterized protein</fullName>
    </submittedName>
</protein>
<dbReference type="RefSeq" id="WP_267777691.1">
    <property type="nucleotide sequence ID" value="NZ_JAPNKE010000002.1"/>
</dbReference>
<accession>A0A9X3F8B8</accession>
<gene>
    <name evidence="1" type="ORF">OV079_50470</name>
</gene>
<dbReference type="EMBL" id="JAPNKE010000002">
    <property type="protein sequence ID" value="MCY1013623.1"/>
    <property type="molecule type" value="Genomic_DNA"/>
</dbReference>
<evidence type="ECO:0000313" key="2">
    <source>
        <dbReference type="Proteomes" id="UP001150924"/>
    </source>
</evidence>
<reference evidence="1" key="1">
    <citation type="submission" date="2022-11" db="EMBL/GenBank/DDBJ databases">
        <title>Minimal conservation of predation-associated metabolite biosynthetic gene clusters underscores biosynthetic potential of Myxococcota including descriptions for ten novel species: Archangium lansinium sp. nov., Myxococcus landrumus sp. nov., Nannocystis bai.</title>
        <authorList>
            <person name="Ahearne A."/>
            <person name="Stevens C."/>
            <person name="Phillips K."/>
        </authorList>
    </citation>
    <scope>NUCLEOTIDE SEQUENCE</scope>
    <source>
        <strain evidence="1">Na p29</strain>
    </source>
</reference>
<comment type="caution">
    <text evidence="1">The sequence shown here is derived from an EMBL/GenBank/DDBJ whole genome shotgun (WGS) entry which is preliminary data.</text>
</comment>
<evidence type="ECO:0000313" key="1">
    <source>
        <dbReference type="EMBL" id="MCY1013623.1"/>
    </source>
</evidence>
<proteinExistence type="predicted"/>
<sequence length="166" mass="18263">MENPQDFRVDDVDVTVYPDSQLDYVFYLIPPYPRFRRDAAGKPVFQLLKFRGNVPAGATTAAATATEKGQPDAMAAGTIPTVDGEVAGAFLTFDTEYSVDEKVKDNIREQLDAQVKAKYLREGKAVPEGFQIVLRQPTWTDGDVHLLMEDTSNGLLPASPSPASRR</sequence>
<dbReference type="AlphaFoldDB" id="A0A9X3F8B8"/>
<keyword evidence="2" id="KW-1185">Reference proteome</keyword>
<name>A0A9X3F8B8_9BACT</name>